<dbReference type="Proteomes" id="UP000236319">
    <property type="component" value="Unassembled WGS sequence"/>
</dbReference>
<dbReference type="AlphaFoldDB" id="A0A2H6KFL6"/>
<gene>
    <name evidence="2" type="ORF">BOVATA_032670</name>
</gene>
<name>A0A2H6KFL6_9APIC</name>
<dbReference type="VEuPathDB" id="PiroplasmaDB:BOVATA_032670"/>
<reference evidence="2 3" key="1">
    <citation type="journal article" date="2017" name="BMC Genomics">
        <title>Whole-genome assembly of Babesia ovata and comparative genomics between closely related pathogens.</title>
        <authorList>
            <person name="Yamagishi J."/>
            <person name="Asada M."/>
            <person name="Hakimi H."/>
            <person name="Tanaka T.Q."/>
            <person name="Sugimoto C."/>
            <person name="Kawazu S."/>
        </authorList>
    </citation>
    <scope>NUCLEOTIDE SEQUENCE [LARGE SCALE GENOMIC DNA]</scope>
    <source>
        <strain evidence="2 3">Miyake</strain>
    </source>
</reference>
<dbReference type="GeneID" id="39875544"/>
<protein>
    <submittedName>
        <fullName evidence="2">Extracellular matrix-binding ebh</fullName>
    </submittedName>
</protein>
<evidence type="ECO:0000313" key="2">
    <source>
        <dbReference type="EMBL" id="GBE61774.1"/>
    </source>
</evidence>
<keyword evidence="3" id="KW-1185">Reference proteome</keyword>
<dbReference type="SUPFAM" id="SSF58113">
    <property type="entry name" value="Apolipoprotein A-I"/>
    <property type="match status" value="1"/>
</dbReference>
<evidence type="ECO:0000313" key="3">
    <source>
        <dbReference type="Proteomes" id="UP000236319"/>
    </source>
</evidence>
<organism evidence="2 3">
    <name type="scientific">Babesia ovata</name>
    <dbReference type="NCBI Taxonomy" id="189622"/>
    <lineage>
        <taxon>Eukaryota</taxon>
        <taxon>Sar</taxon>
        <taxon>Alveolata</taxon>
        <taxon>Apicomplexa</taxon>
        <taxon>Aconoidasida</taxon>
        <taxon>Piroplasmida</taxon>
        <taxon>Babesiidae</taxon>
        <taxon>Babesia</taxon>
    </lineage>
</organism>
<comment type="caution">
    <text evidence="2">The sequence shown here is derived from an EMBL/GenBank/DDBJ whole genome shotgun (WGS) entry which is preliminary data.</text>
</comment>
<feature type="region of interest" description="Disordered" evidence="1">
    <location>
        <begin position="802"/>
        <end position="825"/>
    </location>
</feature>
<accession>A0A2H6KFL6</accession>
<dbReference type="OrthoDB" id="366456at2759"/>
<sequence length="933" mass="102071">MQANHTYPQKHAQPCLTWVVHPAWQFGHLLDSLLDALNNIDYTAYGCATCLCSPGKHGDKGACQCLSLVECGEPLPTLYRYGFTYRNAHVLVAGSRRMLSLYKDDYFDDDFHSLLHPSFHWIEAADEAVKAARQKAEDVHGRLNNDESSGTVIGKNIKQIRDAKDKVQSVDDQLKNIHTDLGNWKSAASGVLGTALGKAKEVRDKLDPDGKDPIGTNIKSIEDANNSIVAANQTLDKQVQSLDAWITSAEEIRAAAEKKAKEAYDKLKVNKTLDKNVKLIVEANKAIEKVHKNLNGVHGSLGAWNKEAGKVLQGAIDRAKEVYNELDIETNGQSKTLKGKIEGIEKARTEIQSANSQLADELDNLGKWKSAAGSVIDMAEKKCDEILKRVDKQDPEGKIFTQAQELQKKGTTLLQAATEAKNKVGQYVNEALQAVVTMDQSLKMDLRTVREEIKKGISQVIDTLQVKTLDSFVKKDLKALREKIEGLKDGTLANSQLEALKQSAQKKSLDELAGDDDAKSIVRLTKGLDKKFKDSIQQPLNNKLQQVDQAIQTLGGKFSLSVDKQNVQGIFGYIKEKVGEIKGTPGQNGRGGKGVDGIVARFKAYVTGVGENMKKETGTDGTVHSWLDKILTHNGVVVYRLGKYFGENKGGQLNTYYTKPAQLHAPIRDQTKAKLKEAGVYDEAKGQHEIKNNGPLTDRLASLKEFLEKYASVLDGKINVDNNTFVTDLVSKIEGAVKNGISTNNQNLIPTVEAVLAALTADARRTAGEINSLLLSDNSGNVAKMIDNMQQIVNDLDTNLKAATDNSGQSAPPHGPNESPAQAVDSKLEEVKTEVKTLNDKFKTQVKQDLQNAVDELEPAVDTFNGVAVDQIKAAARTAIGKAAEQIGKDDNIVLGKTNKLMEKFEETFTPIKDSLKKNLDAQVERAPQIGIL</sequence>
<evidence type="ECO:0000256" key="1">
    <source>
        <dbReference type="SAM" id="MobiDB-lite"/>
    </source>
</evidence>
<dbReference type="RefSeq" id="XP_028868017.1">
    <property type="nucleotide sequence ID" value="XM_029012184.1"/>
</dbReference>
<dbReference type="EMBL" id="BDSA01000003">
    <property type="protein sequence ID" value="GBE61774.1"/>
    <property type="molecule type" value="Genomic_DNA"/>
</dbReference>
<proteinExistence type="predicted"/>